<dbReference type="AlphaFoldDB" id="A0AAJ0DE26"/>
<name>A0AAJ0DE26_9PEZI</name>
<sequence length="553" mass="62325">MSSPVYGDSPGILARKAREKVVREREAAERYEYEKRHPRRIPRPQRRIGSTGYPPMDASSDDSEPEDVTPEARQAQAQFNKLPLNQKCKELRKERSILESWIADLRAKYWQFRTDVPKHSVQQNHSDMTRLNGNKVVLESQVKTWNRRWNAIHKYHESLDKGSNQESLAKWLDSVSGLQIIGLEFSVSCAKIAFEEQKHPGMSDHQFAEQQAKKFLQDFELNTPKKPLIPLITPSKSADWLRLAQNVSTDYRPNLKEMKEMEDAYAAYYFNSKVSFEAQATELFDMGTPKDTALEDADYLCRDLDVLIRHETDSEKREKWLEMLEKIDCQRYRLTGCVWITYENGYEFESLPELTPGDKEASGDEQPSSLEPSALAMEDIRLTSAIPSSASAALPSGKARTSKFVESGLDTLLEEGSEEGSQGRGRQQGSQQLSTQSQTPQGLGQGGEQQQPKSPRRKEASRDLRKQADAGASWTDSSETGVATAVRSGRGKLVDTASRSAYGSPEPVARPSSSPREPEDHGDWAADDNMPAILAMIERQELEEQRKKTYGSG</sequence>
<feature type="region of interest" description="Disordered" evidence="1">
    <location>
        <begin position="1"/>
        <end position="71"/>
    </location>
</feature>
<evidence type="ECO:0000313" key="2">
    <source>
        <dbReference type="EMBL" id="KAK3048091.1"/>
    </source>
</evidence>
<keyword evidence="3" id="KW-1185">Reference proteome</keyword>
<feature type="region of interest" description="Disordered" evidence="1">
    <location>
        <begin position="415"/>
        <end position="527"/>
    </location>
</feature>
<feature type="compositionally biased region" description="Acidic residues" evidence="1">
    <location>
        <begin position="59"/>
        <end position="69"/>
    </location>
</feature>
<organism evidence="2 3">
    <name type="scientific">Extremus antarcticus</name>
    <dbReference type="NCBI Taxonomy" id="702011"/>
    <lineage>
        <taxon>Eukaryota</taxon>
        <taxon>Fungi</taxon>
        <taxon>Dikarya</taxon>
        <taxon>Ascomycota</taxon>
        <taxon>Pezizomycotina</taxon>
        <taxon>Dothideomycetes</taxon>
        <taxon>Dothideomycetidae</taxon>
        <taxon>Mycosphaerellales</taxon>
        <taxon>Extremaceae</taxon>
        <taxon>Extremus</taxon>
    </lineage>
</organism>
<dbReference type="Proteomes" id="UP001271007">
    <property type="component" value="Unassembled WGS sequence"/>
</dbReference>
<feature type="region of interest" description="Disordered" evidence="1">
    <location>
        <begin position="351"/>
        <end position="370"/>
    </location>
</feature>
<feature type="compositionally biased region" description="Basic and acidic residues" evidence="1">
    <location>
        <begin position="19"/>
        <end position="35"/>
    </location>
</feature>
<proteinExistence type="predicted"/>
<feature type="compositionally biased region" description="Basic residues" evidence="1">
    <location>
        <begin position="36"/>
        <end position="46"/>
    </location>
</feature>
<evidence type="ECO:0000313" key="3">
    <source>
        <dbReference type="Proteomes" id="UP001271007"/>
    </source>
</evidence>
<protein>
    <submittedName>
        <fullName evidence="2">Uncharacterized protein</fullName>
    </submittedName>
</protein>
<feature type="compositionally biased region" description="Low complexity" evidence="1">
    <location>
        <begin position="424"/>
        <end position="442"/>
    </location>
</feature>
<reference evidence="2" key="1">
    <citation type="submission" date="2023-04" db="EMBL/GenBank/DDBJ databases">
        <title>Black Yeasts Isolated from many extreme environments.</title>
        <authorList>
            <person name="Coleine C."/>
            <person name="Stajich J.E."/>
            <person name="Selbmann L."/>
        </authorList>
    </citation>
    <scope>NUCLEOTIDE SEQUENCE</scope>
    <source>
        <strain evidence="2">CCFEE 5312</strain>
    </source>
</reference>
<evidence type="ECO:0000256" key="1">
    <source>
        <dbReference type="SAM" id="MobiDB-lite"/>
    </source>
</evidence>
<comment type="caution">
    <text evidence="2">The sequence shown here is derived from an EMBL/GenBank/DDBJ whole genome shotgun (WGS) entry which is preliminary data.</text>
</comment>
<dbReference type="EMBL" id="JAWDJX010000053">
    <property type="protein sequence ID" value="KAK3048091.1"/>
    <property type="molecule type" value="Genomic_DNA"/>
</dbReference>
<accession>A0AAJ0DE26</accession>
<gene>
    <name evidence="2" type="ORF">LTR09_010607</name>
</gene>
<feature type="compositionally biased region" description="Basic and acidic residues" evidence="1">
    <location>
        <begin position="457"/>
        <end position="468"/>
    </location>
</feature>